<evidence type="ECO:0000313" key="11">
    <source>
        <dbReference type="Proteomes" id="UP000001593"/>
    </source>
</evidence>
<feature type="transmembrane region" description="Helical" evidence="8">
    <location>
        <begin position="105"/>
        <end position="125"/>
    </location>
</feature>
<evidence type="ECO:0000256" key="2">
    <source>
        <dbReference type="ARBA" id="ARBA00022475"/>
    </source>
</evidence>
<dbReference type="SUPFAM" id="SSF81321">
    <property type="entry name" value="Family A G protein-coupled receptor-like"/>
    <property type="match status" value="1"/>
</dbReference>
<evidence type="ECO:0000256" key="3">
    <source>
        <dbReference type="ARBA" id="ARBA00022692"/>
    </source>
</evidence>
<dbReference type="AlphaFoldDB" id="A7SMD0"/>
<dbReference type="Gene3D" id="1.20.1070.10">
    <property type="entry name" value="Rhodopsin 7-helix transmembrane proteins"/>
    <property type="match status" value="1"/>
</dbReference>
<dbReference type="HOGENOM" id="CLU_009579_14_1_1"/>
<proteinExistence type="inferred from homology"/>
<feature type="domain" description="G-protein coupled receptors family 1 profile" evidence="9">
    <location>
        <begin position="85"/>
        <end position="319"/>
    </location>
</feature>
<dbReference type="PROSITE" id="PS50262">
    <property type="entry name" value="G_PROTEIN_RECEP_F1_2"/>
    <property type="match status" value="1"/>
</dbReference>
<dbReference type="InterPro" id="IPR000276">
    <property type="entry name" value="GPCR_Rhodpsn"/>
</dbReference>
<gene>
    <name evidence="10" type="ORF">NEMVEDRAFT_v1g214493</name>
</gene>
<comment type="subcellular location">
    <subcellularLocation>
        <location evidence="1">Cell membrane</location>
        <topology evidence="1">Multi-pass membrane protein</topology>
    </subcellularLocation>
</comment>
<dbReference type="PROSITE" id="PS00237">
    <property type="entry name" value="G_PROTEIN_RECEP_F1_1"/>
    <property type="match status" value="1"/>
</dbReference>
<keyword evidence="6" id="KW-0675">Receptor</keyword>
<dbReference type="FunCoup" id="A7SMD0">
    <property type="interactions" value="23"/>
</dbReference>
<evidence type="ECO:0000256" key="7">
    <source>
        <dbReference type="SAM" id="MobiDB-lite"/>
    </source>
</evidence>
<dbReference type="GO" id="GO:0004930">
    <property type="term" value="F:G protein-coupled receptor activity"/>
    <property type="evidence" value="ECO:0007669"/>
    <property type="project" value="UniProtKB-KW"/>
</dbReference>
<feature type="transmembrane region" description="Helical" evidence="8">
    <location>
        <begin position="298"/>
        <end position="321"/>
    </location>
</feature>
<keyword evidence="4 8" id="KW-1133">Transmembrane helix</keyword>
<keyword evidence="6" id="KW-0807">Transducer</keyword>
<feature type="transmembrane region" description="Helical" evidence="8">
    <location>
        <begin position="67"/>
        <end position="93"/>
    </location>
</feature>
<feature type="transmembrane region" description="Helical" evidence="8">
    <location>
        <begin position="215"/>
        <end position="234"/>
    </location>
</feature>
<evidence type="ECO:0000256" key="4">
    <source>
        <dbReference type="ARBA" id="ARBA00022989"/>
    </source>
</evidence>
<dbReference type="CDD" id="cd00637">
    <property type="entry name" value="7tm_classA_rhodopsin-like"/>
    <property type="match status" value="1"/>
</dbReference>
<evidence type="ECO:0000313" key="10">
    <source>
        <dbReference type="EMBL" id="EDO35164.1"/>
    </source>
</evidence>
<name>A7SMD0_NEMVE</name>
<evidence type="ECO:0000256" key="5">
    <source>
        <dbReference type="ARBA" id="ARBA00023136"/>
    </source>
</evidence>
<keyword evidence="3 6" id="KW-0812">Transmembrane</keyword>
<protein>
    <recommendedName>
        <fullName evidence="9">G-protein coupled receptors family 1 profile domain-containing protein</fullName>
    </recommendedName>
</protein>
<feature type="transmembrane region" description="Helical" evidence="8">
    <location>
        <begin position="145"/>
        <end position="167"/>
    </location>
</feature>
<dbReference type="PRINTS" id="PR00237">
    <property type="entry name" value="GPCRRHODOPSN"/>
</dbReference>
<organism evidence="10 11">
    <name type="scientific">Nematostella vectensis</name>
    <name type="common">Starlet sea anemone</name>
    <dbReference type="NCBI Taxonomy" id="45351"/>
    <lineage>
        <taxon>Eukaryota</taxon>
        <taxon>Metazoa</taxon>
        <taxon>Cnidaria</taxon>
        <taxon>Anthozoa</taxon>
        <taxon>Hexacorallia</taxon>
        <taxon>Actiniaria</taxon>
        <taxon>Edwardsiidae</taxon>
        <taxon>Nematostella</taxon>
    </lineage>
</organism>
<feature type="region of interest" description="Disordered" evidence="7">
    <location>
        <begin position="345"/>
        <end position="368"/>
    </location>
</feature>
<dbReference type="Pfam" id="PF00001">
    <property type="entry name" value="7tm_1"/>
    <property type="match status" value="2"/>
</dbReference>
<evidence type="ECO:0000256" key="1">
    <source>
        <dbReference type="ARBA" id="ARBA00004651"/>
    </source>
</evidence>
<keyword evidence="5 8" id="KW-0472">Membrane</keyword>
<dbReference type="GO" id="GO:0005886">
    <property type="term" value="C:plasma membrane"/>
    <property type="evidence" value="ECO:0007669"/>
    <property type="project" value="UniProtKB-SubCell"/>
</dbReference>
<dbReference type="InParanoid" id="A7SMD0"/>
<comment type="similarity">
    <text evidence="6">Belongs to the G-protein coupled receptor 1 family.</text>
</comment>
<dbReference type="PANTHER" id="PTHR22750">
    <property type="entry name" value="G-PROTEIN COUPLED RECEPTOR"/>
    <property type="match status" value="1"/>
</dbReference>
<reference evidence="10 11" key="1">
    <citation type="journal article" date="2007" name="Science">
        <title>Sea anemone genome reveals ancestral eumetazoan gene repertoire and genomic organization.</title>
        <authorList>
            <person name="Putnam N.H."/>
            <person name="Srivastava M."/>
            <person name="Hellsten U."/>
            <person name="Dirks B."/>
            <person name="Chapman J."/>
            <person name="Salamov A."/>
            <person name="Terry A."/>
            <person name="Shapiro H."/>
            <person name="Lindquist E."/>
            <person name="Kapitonov V.V."/>
            <person name="Jurka J."/>
            <person name="Genikhovich G."/>
            <person name="Grigoriev I.V."/>
            <person name="Lucas S.M."/>
            <person name="Steele R.E."/>
            <person name="Finnerty J.R."/>
            <person name="Technau U."/>
            <person name="Martindale M.Q."/>
            <person name="Rokhsar D.S."/>
        </authorList>
    </citation>
    <scope>NUCLEOTIDE SEQUENCE [LARGE SCALE GENOMIC DNA]</scope>
    <source>
        <strain evidence="11">CH2 X CH6</strain>
    </source>
</reference>
<dbReference type="KEGG" id="nve:5506562"/>
<evidence type="ECO:0000256" key="8">
    <source>
        <dbReference type="SAM" id="Phobius"/>
    </source>
</evidence>
<evidence type="ECO:0000259" key="9">
    <source>
        <dbReference type="PROSITE" id="PS50262"/>
    </source>
</evidence>
<feature type="transmembrane region" description="Helical" evidence="8">
    <location>
        <begin position="264"/>
        <end position="292"/>
    </location>
</feature>
<keyword evidence="11" id="KW-1185">Reference proteome</keyword>
<keyword evidence="6" id="KW-0297">G-protein coupled receptor</keyword>
<dbReference type="STRING" id="45351.A7SMD0"/>
<dbReference type="InterPro" id="IPR017452">
    <property type="entry name" value="GPCR_Rhodpsn_7TM"/>
</dbReference>
<dbReference type="Proteomes" id="UP000001593">
    <property type="component" value="Unassembled WGS sequence"/>
</dbReference>
<dbReference type="OMA" id="ANFATCV"/>
<dbReference type="PhylomeDB" id="A7SMD0"/>
<feature type="transmembrane region" description="Helical" evidence="8">
    <location>
        <begin position="188"/>
        <end position="209"/>
    </location>
</feature>
<evidence type="ECO:0000256" key="6">
    <source>
        <dbReference type="RuleBase" id="RU000688"/>
    </source>
</evidence>
<keyword evidence="2" id="KW-1003">Cell membrane</keyword>
<accession>A7SMD0</accession>
<dbReference type="EMBL" id="DS469707">
    <property type="protein sequence ID" value="EDO35164.1"/>
    <property type="molecule type" value="Genomic_DNA"/>
</dbReference>
<sequence>MGLTWEHSLLQIHWVRKVSETTNYIATNKVVQDSKTTLGVSMHENNSTRPCLFLVYKPQSIRLARDAYIAAAAINCITMFPAIILNVLLMRAMSRSPALRKPPTLLLYSVSASDLLLGLIVQPGYLAKKVGELTDNFHIYCKSAMLTYVVGNSLTAVSLLNLTAIAIDRYLVVTSGIHYPSKVTKCRLFVIIAFIWTFAISIALGQIVIKRFLVLLSTAIIILICVITSTLCYTKAMYTIKRQQTLMNAATRNNARTERYRKSIVTMVTVFIIFILSYTPFCVSVVMVAAMGESAKSWSAEALCSVIAFTNACVNPLILFWRIREIRNAGRQLLAGLSLHTGRAEESHSESMGGMSRVCMPAKTSTGV</sequence>